<dbReference type="Proteomes" id="UP000077177">
    <property type="component" value="Chromosome"/>
</dbReference>
<dbReference type="PROSITE" id="PS50110">
    <property type="entry name" value="RESPONSE_REGULATORY"/>
    <property type="match status" value="1"/>
</dbReference>
<feature type="domain" description="Response regulatory" evidence="3">
    <location>
        <begin position="10"/>
        <end position="128"/>
    </location>
</feature>
<dbReference type="Gene3D" id="3.40.50.2300">
    <property type="match status" value="1"/>
</dbReference>
<evidence type="ECO:0000256" key="1">
    <source>
        <dbReference type="ARBA" id="ARBA00022553"/>
    </source>
</evidence>
<dbReference type="InterPro" id="IPR050595">
    <property type="entry name" value="Bact_response_regulator"/>
</dbReference>
<reference evidence="4 5" key="2">
    <citation type="journal article" date="2016" name="Int. J. Syst. Evol. Microbiol.">
        <title>Flavisolibacter tropicus sp. nov., isolated from tropical soil.</title>
        <authorList>
            <person name="Lee J.J."/>
            <person name="Kang M.S."/>
            <person name="Kim G.S."/>
            <person name="Lee C.S."/>
            <person name="Lim S."/>
            <person name="Lee J."/>
            <person name="Roh S.H."/>
            <person name="Kang H."/>
            <person name="Ha J.M."/>
            <person name="Bae S."/>
            <person name="Jung H.Y."/>
            <person name="Kim M.K."/>
        </authorList>
    </citation>
    <scope>NUCLEOTIDE SEQUENCE [LARGE SCALE GENOMIC DNA]</scope>
    <source>
        <strain evidence="4 5">LCS9</strain>
    </source>
</reference>
<dbReference type="RefSeq" id="WP_066404491.1">
    <property type="nucleotide sequence ID" value="NZ_CP011390.1"/>
</dbReference>
<dbReference type="AlphaFoldDB" id="A0A172TV23"/>
<dbReference type="SUPFAM" id="SSF52172">
    <property type="entry name" value="CheY-like"/>
    <property type="match status" value="1"/>
</dbReference>
<feature type="modified residue" description="4-aspartylphosphate" evidence="2">
    <location>
        <position position="61"/>
    </location>
</feature>
<proteinExistence type="predicted"/>
<reference evidence="5" key="1">
    <citation type="submission" date="2015-01" db="EMBL/GenBank/DDBJ databases">
        <title>Flavisolibacter sp./LCS9/ whole genome sequencing.</title>
        <authorList>
            <person name="Kim M.K."/>
            <person name="Srinivasan S."/>
            <person name="Lee J.-J."/>
        </authorList>
    </citation>
    <scope>NUCLEOTIDE SEQUENCE [LARGE SCALE GENOMIC DNA]</scope>
    <source>
        <strain evidence="5">LCS9</strain>
    </source>
</reference>
<dbReference type="InterPro" id="IPR001789">
    <property type="entry name" value="Sig_transdc_resp-reg_receiver"/>
</dbReference>
<dbReference type="KEGG" id="fla:SY85_11110"/>
<dbReference type="EMBL" id="CP011390">
    <property type="protein sequence ID" value="ANE50971.1"/>
    <property type="molecule type" value="Genomic_DNA"/>
</dbReference>
<sequence>MQAQTTSIQRILLIDADDDDQFIFEHILCEVAPSVQLEVRASEKEIVDVVNQWQPDLIFLDFNLPNDGGVECLQSLKQCKDSHLFPVIIYSSLFNPKDIETAFDLGAIQYIQKADHYVKVKDMLCSFIEMPKRA</sequence>
<gene>
    <name evidence="4" type="ORF">SY85_11110</name>
</gene>
<name>A0A172TV23_9BACT</name>
<dbReference type="InterPro" id="IPR011006">
    <property type="entry name" value="CheY-like_superfamily"/>
</dbReference>
<keyword evidence="1 2" id="KW-0597">Phosphoprotein</keyword>
<keyword evidence="5" id="KW-1185">Reference proteome</keyword>
<dbReference type="GO" id="GO:0000160">
    <property type="term" value="P:phosphorelay signal transduction system"/>
    <property type="evidence" value="ECO:0007669"/>
    <property type="project" value="InterPro"/>
</dbReference>
<evidence type="ECO:0000313" key="5">
    <source>
        <dbReference type="Proteomes" id="UP000077177"/>
    </source>
</evidence>
<evidence type="ECO:0000259" key="3">
    <source>
        <dbReference type="PROSITE" id="PS50110"/>
    </source>
</evidence>
<dbReference type="Pfam" id="PF00072">
    <property type="entry name" value="Response_reg"/>
    <property type="match status" value="1"/>
</dbReference>
<protein>
    <recommendedName>
        <fullName evidence="3">Response regulatory domain-containing protein</fullName>
    </recommendedName>
</protein>
<dbReference type="PANTHER" id="PTHR44591">
    <property type="entry name" value="STRESS RESPONSE REGULATOR PROTEIN 1"/>
    <property type="match status" value="1"/>
</dbReference>
<dbReference type="SMART" id="SM00448">
    <property type="entry name" value="REC"/>
    <property type="match status" value="1"/>
</dbReference>
<organism evidence="4 5">
    <name type="scientific">Flavisolibacter tropicus</name>
    <dbReference type="NCBI Taxonomy" id="1492898"/>
    <lineage>
        <taxon>Bacteria</taxon>
        <taxon>Pseudomonadati</taxon>
        <taxon>Bacteroidota</taxon>
        <taxon>Chitinophagia</taxon>
        <taxon>Chitinophagales</taxon>
        <taxon>Chitinophagaceae</taxon>
        <taxon>Flavisolibacter</taxon>
    </lineage>
</organism>
<accession>A0A172TV23</accession>
<dbReference type="OrthoDB" id="7631574at2"/>
<evidence type="ECO:0000256" key="2">
    <source>
        <dbReference type="PROSITE-ProRule" id="PRU00169"/>
    </source>
</evidence>
<dbReference type="PANTHER" id="PTHR44591:SF3">
    <property type="entry name" value="RESPONSE REGULATORY DOMAIN-CONTAINING PROTEIN"/>
    <property type="match status" value="1"/>
</dbReference>
<evidence type="ECO:0000313" key="4">
    <source>
        <dbReference type="EMBL" id="ANE50971.1"/>
    </source>
</evidence>
<dbReference type="STRING" id="1492898.SY85_11110"/>